<dbReference type="Proteomes" id="UP000422644">
    <property type="component" value="Chromosome"/>
</dbReference>
<dbReference type="InterPro" id="IPR036542">
    <property type="entry name" value="PTS_IIA_lac/cel_sf"/>
</dbReference>
<dbReference type="Gene3D" id="1.20.58.80">
    <property type="entry name" value="Phosphotransferase system, lactose/cellobiose-type IIA subunit"/>
    <property type="match status" value="1"/>
</dbReference>
<keyword evidence="6" id="KW-0460">Magnesium</keyword>
<evidence type="ECO:0000256" key="3">
    <source>
        <dbReference type="ARBA" id="ARBA00022679"/>
    </source>
</evidence>
<evidence type="ECO:0000256" key="5">
    <source>
        <dbReference type="PIRSR" id="PIRSR000699-1"/>
    </source>
</evidence>
<evidence type="ECO:0000256" key="6">
    <source>
        <dbReference type="PIRSR" id="PIRSR000699-2"/>
    </source>
</evidence>
<keyword evidence="4" id="KW-0598">Phosphotransferase system</keyword>
<dbReference type="EMBL" id="AP019831">
    <property type="protein sequence ID" value="BBM45715.1"/>
    <property type="molecule type" value="Genomic_DNA"/>
</dbReference>
<feature type="active site" description="Tele-phosphohistidine intermediate" evidence="5">
    <location>
        <position position="77"/>
    </location>
</feature>
<name>A0A510K5C1_9FUSO</name>
<dbReference type="GO" id="GO:0016740">
    <property type="term" value="F:transferase activity"/>
    <property type="evidence" value="ECO:0007669"/>
    <property type="project" value="UniProtKB-KW"/>
</dbReference>
<dbReference type="AlphaFoldDB" id="A0A510K5C1"/>
<proteinExistence type="predicted"/>
<protein>
    <submittedName>
        <fullName evidence="8">PTS system, lactose/cellobiose-specific IIA component</fullName>
    </submittedName>
</protein>
<dbReference type="OrthoDB" id="350602at2"/>
<evidence type="ECO:0000256" key="2">
    <source>
        <dbReference type="ARBA" id="ARBA00022597"/>
    </source>
</evidence>
<dbReference type="CDD" id="cd00215">
    <property type="entry name" value="PTS_IIA_lac"/>
    <property type="match status" value="1"/>
</dbReference>
<keyword evidence="1" id="KW-0813">Transport</keyword>
<dbReference type="InterPro" id="IPR003188">
    <property type="entry name" value="PTS_IIA_lac/cel"/>
</dbReference>
<accession>A0A510K5C1</accession>
<dbReference type="PANTHER" id="PTHR34382">
    <property type="entry name" value="PTS SYSTEM N,N'-DIACETYLCHITOBIOSE-SPECIFIC EIIA COMPONENT"/>
    <property type="match status" value="1"/>
</dbReference>
<organism evidence="8 9">
    <name type="scientific">Leptotrichia trevisanii</name>
    <dbReference type="NCBI Taxonomy" id="109328"/>
    <lineage>
        <taxon>Bacteria</taxon>
        <taxon>Fusobacteriati</taxon>
        <taxon>Fusobacteriota</taxon>
        <taxon>Fusobacteriia</taxon>
        <taxon>Fusobacteriales</taxon>
        <taxon>Leptotrichiaceae</taxon>
        <taxon>Leptotrichia</taxon>
    </lineage>
</organism>
<dbReference type="PIRSF" id="PIRSF000699">
    <property type="entry name" value="PTS_IILac_III"/>
    <property type="match status" value="1"/>
</dbReference>
<feature type="binding site" evidence="6">
    <location>
        <position position="80"/>
    </location>
    <ligand>
        <name>Mg(2+)</name>
        <dbReference type="ChEBI" id="CHEBI:18420"/>
        <note>ligand shared between all trimeric partners</note>
    </ligand>
</feature>
<evidence type="ECO:0000313" key="8">
    <source>
        <dbReference type="EMBL" id="BBM45715.1"/>
    </source>
</evidence>
<gene>
    <name evidence="8" type="ORF">JMUB3870_1835</name>
</gene>
<sequence>MNDEKYEIAFQVIMNAGNSKSSSMMAIEAAKEFDFEEAERLLVEADKEMREAHHVQTELIQRESNGDGVDVNIILVHSQDHLSMAITARDNAEEFLQLYKMIKELKDKIEKN</sequence>
<feature type="modified residue" description="Phosphohistidine; by HPr" evidence="7">
    <location>
        <position position="77"/>
    </location>
</feature>
<keyword evidence="9" id="KW-1185">Reference proteome</keyword>
<evidence type="ECO:0000256" key="4">
    <source>
        <dbReference type="ARBA" id="ARBA00022683"/>
    </source>
</evidence>
<reference evidence="8 9" key="1">
    <citation type="submission" date="2019-07" db="EMBL/GenBank/DDBJ databases">
        <title>Complete Genome Sequence of Leptotrichia trevisanii Strain JMUB3870.</title>
        <authorList>
            <person name="Watanabe S."/>
            <person name="Cui L."/>
        </authorList>
    </citation>
    <scope>NUCLEOTIDE SEQUENCE [LARGE SCALE GENOMIC DNA]</scope>
    <source>
        <strain evidence="8 9">JMUB3870</strain>
    </source>
</reference>
<dbReference type="GO" id="GO:0009401">
    <property type="term" value="P:phosphoenolpyruvate-dependent sugar phosphotransferase system"/>
    <property type="evidence" value="ECO:0007669"/>
    <property type="project" value="UniProtKB-KW"/>
</dbReference>
<dbReference type="PROSITE" id="PS51095">
    <property type="entry name" value="PTS_EIIA_TYPE_3"/>
    <property type="match status" value="1"/>
</dbReference>
<dbReference type="SUPFAM" id="SSF46973">
    <property type="entry name" value="Enzyme IIa from lactose specific PTS, IIa-lac"/>
    <property type="match status" value="1"/>
</dbReference>
<keyword evidence="2" id="KW-0762">Sugar transport</keyword>
<dbReference type="Pfam" id="PF02255">
    <property type="entry name" value="PTS_IIA"/>
    <property type="match status" value="1"/>
</dbReference>
<dbReference type="GO" id="GO:0046872">
    <property type="term" value="F:metal ion binding"/>
    <property type="evidence" value="ECO:0007669"/>
    <property type="project" value="UniProtKB-KW"/>
</dbReference>
<evidence type="ECO:0000313" key="9">
    <source>
        <dbReference type="Proteomes" id="UP000422644"/>
    </source>
</evidence>
<comment type="cofactor">
    <cofactor evidence="6">
        <name>Mg(2+)</name>
        <dbReference type="ChEBI" id="CHEBI:18420"/>
    </cofactor>
    <text evidence="6">Binds 1 Mg(2+) ion per trimer.</text>
</comment>
<keyword evidence="6" id="KW-0479">Metal-binding</keyword>
<evidence type="ECO:0000256" key="1">
    <source>
        <dbReference type="ARBA" id="ARBA00022448"/>
    </source>
</evidence>
<keyword evidence="3" id="KW-0808">Transferase</keyword>
<dbReference type="RefSeq" id="WP_155282966.1">
    <property type="nucleotide sequence ID" value="NZ_AP019831.1"/>
</dbReference>
<dbReference type="PANTHER" id="PTHR34382:SF7">
    <property type="entry name" value="PTS SYSTEM N,N'-DIACETYLCHITOBIOSE-SPECIFIC EIIA COMPONENT"/>
    <property type="match status" value="1"/>
</dbReference>
<evidence type="ECO:0000256" key="7">
    <source>
        <dbReference type="PROSITE-ProRule" id="PRU00418"/>
    </source>
</evidence>